<name>A0A6A5S2D6_9PLEO</name>
<gene>
    <name evidence="2" type="ORF">EJ02DRAFT_516775</name>
</gene>
<keyword evidence="3" id="KW-1185">Reference proteome</keyword>
<evidence type="ECO:0000256" key="1">
    <source>
        <dbReference type="SAM" id="MobiDB-lite"/>
    </source>
</evidence>
<organism evidence="2 3">
    <name type="scientific">Clathrospora elynae</name>
    <dbReference type="NCBI Taxonomy" id="706981"/>
    <lineage>
        <taxon>Eukaryota</taxon>
        <taxon>Fungi</taxon>
        <taxon>Dikarya</taxon>
        <taxon>Ascomycota</taxon>
        <taxon>Pezizomycotina</taxon>
        <taxon>Dothideomycetes</taxon>
        <taxon>Pleosporomycetidae</taxon>
        <taxon>Pleosporales</taxon>
        <taxon>Diademaceae</taxon>
        <taxon>Clathrospora</taxon>
    </lineage>
</organism>
<accession>A0A6A5S2D6</accession>
<evidence type="ECO:0000313" key="2">
    <source>
        <dbReference type="EMBL" id="KAF1934821.1"/>
    </source>
</evidence>
<dbReference type="EMBL" id="ML976364">
    <property type="protein sequence ID" value="KAF1934821.1"/>
    <property type="molecule type" value="Genomic_DNA"/>
</dbReference>
<dbReference type="Proteomes" id="UP000800038">
    <property type="component" value="Unassembled WGS sequence"/>
</dbReference>
<feature type="compositionally biased region" description="Low complexity" evidence="1">
    <location>
        <begin position="59"/>
        <end position="69"/>
    </location>
</feature>
<sequence>MYLYLLVLRNSLPTIFPYPADSCLLSRLPLLKPGNAPSEAGPHPKLGDVGLPATWSLLSSSSPSTSGVCSGSGSGSGSGFAIGPQTTGKRTSAPPATGRSHLACAQ</sequence>
<protein>
    <submittedName>
        <fullName evidence="2">Uncharacterized protein</fullName>
    </submittedName>
</protein>
<dbReference type="AlphaFoldDB" id="A0A6A5S2D6"/>
<reference evidence="2" key="1">
    <citation type="journal article" date="2020" name="Stud. Mycol.">
        <title>101 Dothideomycetes genomes: a test case for predicting lifestyles and emergence of pathogens.</title>
        <authorList>
            <person name="Haridas S."/>
            <person name="Albert R."/>
            <person name="Binder M."/>
            <person name="Bloem J."/>
            <person name="Labutti K."/>
            <person name="Salamov A."/>
            <person name="Andreopoulos B."/>
            <person name="Baker S."/>
            <person name="Barry K."/>
            <person name="Bills G."/>
            <person name="Bluhm B."/>
            <person name="Cannon C."/>
            <person name="Castanera R."/>
            <person name="Culley D."/>
            <person name="Daum C."/>
            <person name="Ezra D."/>
            <person name="Gonzalez J."/>
            <person name="Henrissat B."/>
            <person name="Kuo A."/>
            <person name="Liang C."/>
            <person name="Lipzen A."/>
            <person name="Lutzoni F."/>
            <person name="Magnuson J."/>
            <person name="Mondo S."/>
            <person name="Nolan M."/>
            <person name="Ohm R."/>
            <person name="Pangilinan J."/>
            <person name="Park H.-J."/>
            <person name="Ramirez L."/>
            <person name="Alfaro M."/>
            <person name="Sun H."/>
            <person name="Tritt A."/>
            <person name="Yoshinaga Y."/>
            <person name="Zwiers L.-H."/>
            <person name="Turgeon B."/>
            <person name="Goodwin S."/>
            <person name="Spatafora J."/>
            <person name="Crous P."/>
            <person name="Grigoriev I."/>
        </authorList>
    </citation>
    <scope>NUCLEOTIDE SEQUENCE</scope>
    <source>
        <strain evidence="2">CBS 161.51</strain>
    </source>
</reference>
<feature type="region of interest" description="Disordered" evidence="1">
    <location>
        <begin position="59"/>
        <end position="106"/>
    </location>
</feature>
<feature type="compositionally biased region" description="Gly residues" evidence="1">
    <location>
        <begin position="70"/>
        <end position="80"/>
    </location>
</feature>
<proteinExistence type="predicted"/>
<evidence type="ECO:0000313" key="3">
    <source>
        <dbReference type="Proteomes" id="UP000800038"/>
    </source>
</evidence>